<dbReference type="CDD" id="cd09604">
    <property type="entry name" value="M1_APN_like"/>
    <property type="match status" value="1"/>
</dbReference>
<dbReference type="InterPro" id="IPR027268">
    <property type="entry name" value="Peptidase_M4/M1_CTD_sf"/>
</dbReference>
<sequence length="623" mass="70570">MKKLCVMLLAFLYVNSVVTAQELYMPRNIRQAYKNNTRSVTGAPGKNYWQNKGIYQLHITVDPPSRKVTGTTAIRYINNSPDTLKDLAIRILVNIHKPQATRSGYTAKDFLTDGMVIDSLVINGTLIPFNNDIGTIGKVKLPQPLKHGEQANVFIKYRYDLSVLSGREGMLDATSAFLAYAYPRISVYDDYNGWDMLEHSDRAEFYSDFNDYDVMVTAPKDYVVWGTGDLLNAAEVLQPEIAGRLKKSYTSEEVIHIADKAEMEQKKVTRQQDWNTWHFTAKHIADVTYAVSNHYVWDGASAVVDSSNMRRASMQAAYNDTAVDFRNSVKFGQYALNWFSHHWPGVPYPFPVMTAVQGFADMEYPMMVNDGSVGNDLAFAQLVQDHEMAHTYFPFYMGINETRYAFMDEGWATTFEYLIAIAEKGKEVADNFYRKFRVKKYISDPSTEEDQPIISMSTQVSGMGYGSNSYGKASLAYLALKDLLGDQLFRKSLHAYMDNWNGKHPIPWDFFYAFNTASGQNLNWFWNNWFFSNNYIDLGIVSASQRGKELGLKINNAGGFAIPFDVVLTYADGTSSRVHQTPAVWKAGKTIALKVKAEKQVKEVLLDGVLYMDATEKDNKVTL</sequence>
<dbReference type="InterPro" id="IPR014782">
    <property type="entry name" value="Peptidase_M1_dom"/>
</dbReference>
<name>A0A1H4G8G9_9BACT</name>
<gene>
    <name evidence="3" type="ORF">SAMN05660909_05050</name>
</gene>
<dbReference type="STRING" id="408074.SAMN05660909_05050"/>
<feature type="domain" description="Peptidase M1 membrane alanine aminopeptidase" evidence="2">
    <location>
        <begin position="381"/>
        <end position="529"/>
    </location>
</feature>
<evidence type="ECO:0000259" key="2">
    <source>
        <dbReference type="Pfam" id="PF01433"/>
    </source>
</evidence>
<dbReference type="Pfam" id="PF01433">
    <property type="entry name" value="Peptidase_M1"/>
    <property type="match status" value="1"/>
</dbReference>
<dbReference type="SUPFAM" id="SSF55486">
    <property type="entry name" value="Metalloproteases ('zincins'), catalytic domain"/>
    <property type="match status" value="1"/>
</dbReference>
<dbReference type="AlphaFoldDB" id="A0A1H4G8G9"/>
<protein>
    <recommendedName>
        <fullName evidence="2">Peptidase M1 membrane alanine aminopeptidase domain-containing protein</fullName>
    </recommendedName>
</protein>
<evidence type="ECO:0000256" key="1">
    <source>
        <dbReference type="SAM" id="SignalP"/>
    </source>
</evidence>
<keyword evidence="4" id="KW-1185">Reference proteome</keyword>
<accession>A0A1H4G8G9</accession>
<evidence type="ECO:0000313" key="3">
    <source>
        <dbReference type="EMBL" id="SEB05915.1"/>
    </source>
</evidence>
<reference evidence="4" key="1">
    <citation type="submission" date="2016-10" db="EMBL/GenBank/DDBJ databases">
        <authorList>
            <person name="Varghese N."/>
            <person name="Submissions S."/>
        </authorList>
    </citation>
    <scope>NUCLEOTIDE SEQUENCE [LARGE SCALE GENOMIC DNA]</scope>
    <source>
        <strain evidence="4">DSM 23920</strain>
    </source>
</reference>
<dbReference type="OrthoDB" id="9814383at2"/>
<organism evidence="3 4">
    <name type="scientific">Chitinophaga terrae</name>
    <name type="common">ex Kim and Jung 2007</name>
    <dbReference type="NCBI Taxonomy" id="408074"/>
    <lineage>
        <taxon>Bacteria</taxon>
        <taxon>Pseudomonadati</taxon>
        <taxon>Bacteroidota</taxon>
        <taxon>Chitinophagia</taxon>
        <taxon>Chitinophagales</taxon>
        <taxon>Chitinophagaceae</taxon>
        <taxon>Chitinophaga</taxon>
    </lineage>
</organism>
<feature type="chain" id="PRO_5011650733" description="Peptidase M1 membrane alanine aminopeptidase domain-containing protein" evidence="1">
    <location>
        <begin position="21"/>
        <end position="623"/>
    </location>
</feature>
<evidence type="ECO:0000313" key="4">
    <source>
        <dbReference type="Proteomes" id="UP000199656"/>
    </source>
</evidence>
<proteinExistence type="predicted"/>
<dbReference type="Proteomes" id="UP000199656">
    <property type="component" value="Unassembled WGS sequence"/>
</dbReference>
<keyword evidence="1" id="KW-0732">Signal</keyword>
<dbReference type="RefSeq" id="WP_089765335.1">
    <property type="nucleotide sequence ID" value="NZ_BKAT01000056.1"/>
</dbReference>
<feature type="signal peptide" evidence="1">
    <location>
        <begin position="1"/>
        <end position="20"/>
    </location>
</feature>
<dbReference type="EMBL" id="FNRL01000034">
    <property type="protein sequence ID" value="SEB05915.1"/>
    <property type="molecule type" value="Genomic_DNA"/>
</dbReference>
<dbReference type="Gene3D" id="1.10.390.10">
    <property type="entry name" value="Neutral Protease Domain 2"/>
    <property type="match status" value="1"/>
</dbReference>
<dbReference type="GO" id="GO:0008270">
    <property type="term" value="F:zinc ion binding"/>
    <property type="evidence" value="ECO:0007669"/>
    <property type="project" value="InterPro"/>
</dbReference>
<dbReference type="GO" id="GO:0008237">
    <property type="term" value="F:metallopeptidase activity"/>
    <property type="evidence" value="ECO:0007669"/>
    <property type="project" value="InterPro"/>
</dbReference>